<keyword evidence="4" id="KW-1185">Reference proteome</keyword>
<organism evidence="3 4">
    <name type="scientific">Thelephora terrestris</name>
    <dbReference type="NCBI Taxonomy" id="56493"/>
    <lineage>
        <taxon>Eukaryota</taxon>
        <taxon>Fungi</taxon>
        <taxon>Dikarya</taxon>
        <taxon>Basidiomycota</taxon>
        <taxon>Agaricomycotina</taxon>
        <taxon>Agaricomycetes</taxon>
        <taxon>Thelephorales</taxon>
        <taxon>Thelephoraceae</taxon>
        <taxon>Thelephora</taxon>
    </lineage>
</organism>
<evidence type="ECO:0000313" key="3">
    <source>
        <dbReference type="EMBL" id="KAF9790731.1"/>
    </source>
</evidence>
<dbReference type="InterPro" id="IPR045340">
    <property type="entry name" value="DUF6533"/>
</dbReference>
<keyword evidence="1" id="KW-0812">Transmembrane</keyword>
<feature type="transmembrane region" description="Helical" evidence="1">
    <location>
        <begin position="230"/>
        <end position="248"/>
    </location>
</feature>
<feature type="transmembrane region" description="Helical" evidence="1">
    <location>
        <begin position="137"/>
        <end position="160"/>
    </location>
</feature>
<feature type="domain" description="DUF6533" evidence="2">
    <location>
        <begin position="41"/>
        <end position="85"/>
    </location>
</feature>
<dbReference type="OrthoDB" id="2686513at2759"/>
<keyword evidence="1" id="KW-0472">Membrane</keyword>
<protein>
    <recommendedName>
        <fullName evidence="2">DUF6533 domain-containing protein</fullName>
    </recommendedName>
</protein>
<dbReference type="EMBL" id="WIUZ02000002">
    <property type="protein sequence ID" value="KAF9790731.1"/>
    <property type="molecule type" value="Genomic_DNA"/>
</dbReference>
<feature type="transmembrane region" description="Helical" evidence="1">
    <location>
        <begin position="104"/>
        <end position="125"/>
    </location>
</feature>
<feature type="transmembrane region" description="Helical" evidence="1">
    <location>
        <begin position="41"/>
        <end position="60"/>
    </location>
</feature>
<proteinExistence type="predicted"/>
<dbReference type="Pfam" id="PF20151">
    <property type="entry name" value="DUF6533"/>
    <property type="match status" value="1"/>
</dbReference>
<keyword evidence="1" id="KW-1133">Transmembrane helix</keyword>
<accession>A0A9P6LB29</accession>
<feature type="transmembrane region" description="Helical" evidence="1">
    <location>
        <begin position="72"/>
        <end position="92"/>
    </location>
</feature>
<reference evidence="3" key="2">
    <citation type="submission" date="2020-11" db="EMBL/GenBank/DDBJ databases">
        <authorList>
            <consortium name="DOE Joint Genome Institute"/>
            <person name="Kuo A."/>
            <person name="Miyauchi S."/>
            <person name="Kiss E."/>
            <person name="Drula E."/>
            <person name="Kohler A."/>
            <person name="Sanchez-Garcia M."/>
            <person name="Andreopoulos B."/>
            <person name="Barry K.W."/>
            <person name="Bonito G."/>
            <person name="Buee M."/>
            <person name="Carver A."/>
            <person name="Chen C."/>
            <person name="Cichocki N."/>
            <person name="Clum A."/>
            <person name="Culley D."/>
            <person name="Crous P.W."/>
            <person name="Fauchery L."/>
            <person name="Girlanda M."/>
            <person name="Hayes R."/>
            <person name="Keri Z."/>
            <person name="Labutti K."/>
            <person name="Lipzen A."/>
            <person name="Lombard V."/>
            <person name="Magnuson J."/>
            <person name="Maillard F."/>
            <person name="Morin E."/>
            <person name="Murat C."/>
            <person name="Nolan M."/>
            <person name="Ohm R."/>
            <person name="Pangilinan J."/>
            <person name="Pereira M."/>
            <person name="Perotto S."/>
            <person name="Peter M."/>
            <person name="Riley R."/>
            <person name="Sitrit Y."/>
            <person name="Stielow B."/>
            <person name="Szollosi G."/>
            <person name="Zifcakova L."/>
            <person name="Stursova M."/>
            <person name="Spatafora J.W."/>
            <person name="Tedersoo L."/>
            <person name="Vaario L.-M."/>
            <person name="Yamada A."/>
            <person name="Yan M."/>
            <person name="Wang P."/>
            <person name="Xu J."/>
            <person name="Bruns T."/>
            <person name="Baldrian P."/>
            <person name="Vilgalys R."/>
            <person name="Henrissat B."/>
            <person name="Grigoriev I.V."/>
            <person name="Hibbett D."/>
            <person name="Nagy L.G."/>
            <person name="Martin F.M."/>
        </authorList>
    </citation>
    <scope>NUCLEOTIDE SEQUENCE</scope>
    <source>
        <strain evidence="3">UH-Tt-Lm1</strain>
    </source>
</reference>
<evidence type="ECO:0000313" key="4">
    <source>
        <dbReference type="Proteomes" id="UP000736335"/>
    </source>
</evidence>
<gene>
    <name evidence="3" type="ORF">BJ322DRAFT_1104380</name>
</gene>
<feature type="transmembrane region" description="Helical" evidence="1">
    <location>
        <begin position="189"/>
        <end position="209"/>
    </location>
</feature>
<reference evidence="3" key="1">
    <citation type="journal article" date="2020" name="Nat. Commun.">
        <title>Large-scale genome sequencing of mycorrhizal fungi provides insights into the early evolution of symbiotic traits.</title>
        <authorList>
            <person name="Miyauchi S."/>
            <person name="Kiss E."/>
            <person name="Kuo A."/>
            <person name="Drula E."/>
            <person name="Kohler A."/>
            <person name="Sanchez-Garcia M."/>
            <person name="Morin E."/>
            <person name="Andreopoulos B."/>
            <person name="Barry K.W."/>
            <person name="Bonito G."/>
            <person name="Buee M."/>
            <person name="Carver A."/>
            <person name="Chen C."/>
            <person name="Cichocki N."/>
            <person name="Clum A."/>
            <person name="Culley D."/>
            <person name="Crous P.W."/>
            <person name="Fauchery L."/>
            <person name="Girlanda M."/>
            <person name="Hayes R.D."/>
            <person name="Keri Z."/>
            <person name="LaButti K."/>
            <person name="Lipzen A."/>
            <person name="Lombard V."/>
            <person name="Magnuson J."/>
            <person name="Maillard F."/>
            <person name="Murat C."/>
            <person name="Nolan M."/>
            <person name="Ohm R.A."/>
            <person name="Pangilinan J."/>
            <person name="Pereira M.F."/>
            <person name="Perotto S."/>
            <person name="Peter M."/>
            <person name="Pfister S."/>
            <person name="Riley R."/>
            <person name="Sitrit Y."/>
            <person name="Stielow J.B."/>
            <person name="Szollosi G."/>
            <person name="Zifcakova L."/>
            <person name="Stursova M."/>
            <person name="Spatafora J.W."/>
            <person name="Tedersoo L."/>
            <person name="Vaario L.M."/>
            <person name="Yamada A."/>
            <person name="Yan M."/>
            <person name="Wang P."/>
            <person name="Xu J."/>
            <person name="Bruns T."/>
            <person name="Baldrian P."/>
            <person name="Vilgalys R."/>
            <person name="Dunand C."/>
            <person name="Henrissat B."/>
            <person name="Grigoriev I.V."/>
            <person name="Hibbett D."/>
            <person name="Nagy L.G."/>
            <person name="Martin F.M."/>
        </authorList>
    </citation>
    <scope>NUCLEOTIDE SEQUENCE</scope>
    <source>
        <strain evidence="3">UH-Tt-Lm1</strain>
    </source>
</reference>
<dbReference type="Proteomes" id="UP000736335">
    <property type="component" value="Unassembled WGS sequence"/>
</dbReference>
<comment type="caution">
    <text evidence="3">The sequence shown here is derived from an EMBL/GenBank/DDBJ whole genome shotgun (WGS) entry which is preliminary data.</text>
</comment>
<name>A0A9P6LB29_9AGAM</name>
<evidence type="ECO:0000256" key="1">
    <source>
        <dbReference type="SAM" id="Phobius"/>
    </source>
</evidence>
<dbReference type="AlphaFoldDB" id="A0A9P6LB29"/>
<sequence length="342" mass="38252">MSSALDLLIQAGHDITSIKVSRPRPEPPPHHRTDDDLFYKYYALATGTILFYDHLLTLADEVKYAWSGKKSWTFWLFLINRYFPMTFQFLLLAVSYGPNPHPKISWYSIFMFVFCTLLAQIVLTVRAYAVTKKNTPIAIGFAIITLSQLVLGIVVVVFAAKGGVQPLPPIPLDAYRLCLFVRHRTLEVVYTGISLLYDLLAFLLTIILARRSKTSGLQIPTILKIIAEDATRYFLVIFTSHFTIGMIFNTCLPQESIQLLPASGNVVFLPVMISRIMLSLKKAADSQRNGWSLGEPSTNGVGLSAIKFSSPRRGLFREGSDEIPLDTFPESGTAASWQLSHT</sequence>
<feature type="transmembrane region" description="Helical" evidence="1">
    <location>
        <begin position="260"/>
        <end position="278"/>
    </location>
</feature>
<evidence type="ECO:0000259" key="2">
    <source>
        <dbReference type="Pfam" id="PF20151"/>
    </source>
</evidence>